<protein>
    <recommendedName>
        <fullName evidence="1">DUF8042 domain-containing protein</fullName>
    </recommendedName>
</protein>
<gene>
    <name evidence="2" type="ORF">OW729_13135</name>
</gene>
<evidence type="ECO:0000259" key="1">
    <source>
        <dbReference type="Pfam" id="PF26154"/>
    </source>
</evidence>
<dbReference type="Proteomes" id="UP001144612">
    <property type="component" value="Unassembled WGS sequence"/>
</dbReference>
<dbReference type="EMBL" id="JAPQFJ010000014">
    <property type="protein sequence ID" value="MCY6959557.1"/>
    <property type="molecule type" value="Genomic_DNA"/>
</dbReference>
<name>A0ABT4DB74_9CLOT</name>
<reference evidence="2" key="1">
    <citation type="submission" date="2022-12" db="EMBL/GenBank/DDBJ databases">
        <title>Clostridium sp. nov., isolated from industrial wastewater.</title>
        <authorList>
            <person name="Jiayan W."/>
        </authorList>
    </citation>
    <scope>NUCLEOTIDE SEQUENCE</scope>
    <source>
        <strain evidence="2">ZC22-4</strain>
    </source>
</reference>
<organism evidence="2 3">
    <name type="scientific">Clostridium brassicae</name>
    <dbReference type="NCBI Taxonomy" id="2999072"/>
    <lineage>
        <taxon>Bacteria</taxon>
        <taxon>Bacillati</taxon>
        <taxon>Bacillota</taxon>
        <taxon>Clostridia</taxon>
        <taxon>Eubacteriales</taxon>
        <taxon>Clostridiaceae</taxon>
        <taxon>Clostridium</taxon>
    </lineage>
</organism>
<evidence type="ECO:0000313" key="3">
    <source>
        <dbReference type="Proteomes" id="UP001144612"/>
    </source>
</evidence>
<dbReference type="Pfam" id="PF26154">
    <property type="entry name" value="DUF8042"/>
    <property type="match status" value="1"/>
</dbReference>
<sequence>MEPKFNVEEYIQQQFETLQTASEYIEKLEAGIIETVRLFKSDEEGKATKMIAHIIDGMEWISDAMRLTGGVHKKNIDCSEINDKLLEIVEAFNNEDYILVGDLLEYEILPIIGQWKSIIRNAILN</sequence>
<evidence type="ECO:0000313" key="2">
    <source>
        <dbReference type="EMBL" id="MCY6959557.1"/>
    </source>
</evidence>
<proteinExistence type="predicted"/>
<feature type="domain" description="DUF8042" evidence="1">
    <location>
        <begin position="13"/>
        <end position="122"/>
    </location>
</feature>
<accession>A0ABT4DB74</accession>
<dbReference type="RefSeq" id="WP_268061988.1">
    <property type="nucleotide sequence ID" value="NZ_JAPQFJ010000014.1"/>
</dbReference>
<keyword evidence="3" id="KW-1185">Reference proteome</keyword>
<dbReference type="InterPro" id="IPR058355">
    <property type="entry name" value="DUF8042"/>
</dbReference>
<comment type="caution">
    <text evidence="2">The sequence shown here is derived from an EMBL/GenBank/DDBJ whole genome shotgun (WGS) entry which is preliminary data.</text>
</comment>